<dbReference type="EMBL" id="LBQC01000013">
    <property type="protein sequence ID" value="KKP72734.1"/>
    <property type="molecule type" value="Genomic_DNA"/>
</dbReference>
<dbReference type="GO" id="GO:0004081">
    <property type="term" value="F:bis(5'-nucleosyl)-tetraphosphatase (asymmetrical) activity"/>
    <property type="evidence" value="ECO:0007669"/>
    <property type="project" value="TreeGrafter"/>
</dbReference>
<gene>
    <name evidence="3" type="ORF">UR68_C0013G0047</name>
</gene>
<dbReference type="InterPro" id="IPR051325">
    <property type="entry name" value="Nudix_hydrolase_domain"/>
</dbReference>
<comment type="caution">
    <text evidence="3">The sequence shown here is derived from an EMBL/GenBank/DDBJ whole genome shotgun (WGS) entry which is preliminary data.</text>
</comment>
<dbReference type="Gene3D" id="3.90.79.10">
    <property type="entry name" value="Nucleoside Triphosphate Pyrophosphohydrolase"/>
    <property type="match status" value="1"/>
</dbReference>
<dbReference type="InterPro" id="IPR015797">
    <property type="entry name" value="NUDIX_hydrolase-like_dom_sf"/>
</dbReference>
<dbReference type="PROSITE" id="PS00893">
    <property type="entry name" value="NUDIX_BOX"/>
    <property type="match status" value="1"/>
</dbReference>
<dbReference type="STRING" id="1618478.UR68_C0013G0047"/>
<dbReference type="InterPro" id="IPR020084">
    <property type="entry name" value="NUDIX_hydrolase_CS"/>
</dbReference>
<dbReference type="SUPFAM" id="SSF55811">
    <property type="entry name" value="Nudix"/>
    <property type="match status" value="1"/>
</dbReference>
<dbReference type="InterPro" id="IPR000086">
    <property type="entry name" value="NUDIX_hydrolase_dom"/>
</dbReference>
<accession>A0A0G0BTH8</accession>
<dbReference type="GO" id="GO:0006754">
    <property type="term" value="P:ATP biosynthetic process"/>
    <property type="evidence" value="ECO:0007669"/>
    <property type="project" value="TreeGrafter"/>
</dbReference>
<dbReference type="PANTHER" id="PTHR21340:SF0">
    <property type="entry name" value="BIS(5'-NUCLEOSYL)-TETRAPHOSPHATASE [ASYMMETRICAL]"/>
    <property type="match status" value="1"/>
</dbReference>
<organism evidence="3 4">
    <name type="scientific">Candidatus Roizmanbacteria bacterium GW2011_GWA2_35_19</name>
    <dbReference type="NCBI Taxonomy" id="1618478"/>
    <lineage>
        <taxon>Bacteria</taxon>
        <taxon>Candidatus Roizmaniibacteriota</taxon>
    </lineage>
</organism>
<dbReference type="PANTHER" id="PTHR21340">
    <property type="entry name" value="DIADENOSINE 5,5-P1,P4-TETRAPHOSPHATE PYROPHOSPHOHYDROLASE MUTT"/>
    <property type="match status" value="1"/>
</dbReference>
<keyword evidence="1" id="KW-0378">Hydrolase</keyword>
<dbReference type="PROSITE" id="PS51462">
    <property type="entry name" value="NUDIX"/>
    <property type="match status" value="1"/>
</dbReference>
<proteinExistence type="predicted"/>
<protein>
    <submittedName>
        <fullName evidence="3">MutT/nudix family protein</fullName>
    </submittedName>
</protein>
<dbReference type="GO" id="GO:0006167">
    <property type="term" value="P:AMP biosynthetic process"/>
    <property type="evidence" value="ECO:0007669"/>
    <property type="project" value="TreeGrafter"/>
</dbReference>
<dbReference type="AlphaFoldDB" id="A0A0G0BTH8"/>
<name>A0A0G0BTH8_9BACT</name>
<reference evidence="3 4" key="1">
    <citation type="journal article" date="2015" name="Nature">
        <title>rRNA introns, odd ribosomes, and small enigmatic genomes across a large radiation of phyla.</title>
        <authorList>
            <person name="Brown C.T."/>
            <person name="Hug L.A."/>
            <person name="Thomas B.C."/>
            <person name="Sharon I."/>
            <person name="Castelle C.J."/>
            <person name="Singh A."/>
            <person name="Wilkins M.J."/>
            <person name="Williams K.H."/>
            <person name="Banfield J.F."/>
        </authorList>
    </citation>
    <scope>NUCLEOTIDE SEQUENCE [LARGE SCALE GENOMIC DNA]</scope>
</reference>
<sequence>MKTIRQVSAGGIVFKLITNHQSLITNRLWLVGQHSQHKGWVFLKGLVGDKDTDESKEAAALREVEEEGGIKARIVINEPIVVSYEYVWKNELIKKTVYYYLMEYISGNTKNHDWEMSDVKFLPEDEIKKTLTYPSDKLAFEKALKLI</sequence>
<evidence type="ECO:0000256" key="1">
    <source>
        <dbReference type="ARBA" id="ARBA00022801"/>
    </source>
</evidence>
<evidence type="ECO:0000259" key="2">
    <source>
        <dbReference type="PROSITE" id="PS51462"/>
    </source>
</evidence>
<dbReference type="Proteomes" id="UP000034457">
    <property type="component" value="Unassembled WGS sequence"/>
</dbReference>
<dbReference type="Pfam" id="PF00293">
    <property type="entry name" value="NUDIX"/>
    <property type="match status" value="1"/>
</dbReference>
<evidence type="ECO:0000313" key="3">
    <source>
        <dbReference type="EMBL" id="KKP72734.1"/>
    </source>
</evidence>
<feature type="domain" description="Nudix hydrolase" evidence="2">
    <location>
        <begin position="4"/>
        <end position="144"/>
    </location>
</feature>
<evidence type="ECO:0000313" key="4">
    <source>
        <dbReference type="Proteomes" id="UP000034457"/>
    </source>
</evidence>